<sequence>MKLTFLFIAILALLAAGCMEGGSIDSSMTNIFGE</sequence>
<dbReference type="EMBL" id="UINC01118074">
    <property type="protein sequence ID" value="SVC90952.1"/>
    <property type="molecule type" value="Genomic_DNA"/>
</dbReference>
<proteinExistence type="predicted"/>
<name>A0A382R1C0_9ZZZZ</name>
<dbReference type="PROSITE" id="PS51257">
    <property type="entry name" value="PROKAR_LIPOPROTEIN"/>
    <property type="match status" value="1"/>
</dbReference>
<dbReference type="AlphaFoldDB" id="A0A382R1C0"/>
<reference evidence="1" key="1">
    <citation type="submission" date="2018-05" db="EMBL/GenBank/DDBJ databases">
        <authorList>
            <person name="Lanie J.A."/>
            <person name="Ng W.-L."/>
            <person name="Kazmierczak K.M."/>
            <person name="Andrzejewski T.M."/>
            <person name="Davidsen T.M."/>
            <person name="Wayne K.J."/>
            <person name="Tettelin H."/>
            <person name="Glass J.I."/>
            <person name="Rusch D."/>
            <person name="Podicherti R."/>
            <person name="Tsui H.-C.T."/>
            <person name="Winkler M.E."/>
        </authorList>
    </citation>
    <scope>NUCLEOTIDE SEQUENCE</scope>
</reference>
<organism evidence="1">
    <name type="scientific">marine metagenome</name>
    <dbReference type="NCBI Taxonomy" id="408172"/>
    <lineage>
        <taxon>unclassified sequences</taxon>
        <taxon>metagenomes</taxon>
        <taxon>ecological metagenomes</taxon>
    </lineage>
</organism>
<protein>
    <submittedName>
        <fullName evidence="1">Uncharacterized protein</fullName>
    </submittedName>
</protein>
<evidence type="ECO:0000313" key="1">
    <source>
        <dbReference type="EMBL" id="SVC90952.1"/>
    </source>
</evidence>
<gene>
    <name evidence="1" type="ORF">METZ01_LOCUS343806</name>
</gene>
<accession>A0A382R1C0</accession>